<reference evidence="3 4" key="1">
    <citation type="submission" date="2019-07" db="EMBL/GenBank/DDBJ databases">
        <title>Litoreibacter alkalisoli sp. nov., isolated from saline-alkaline soil.</title>
        <authorList>
            <person name="Wang S."/>
            <person name="Xu L."/>
            <person name="Xing Y.-T."/>
            <person name="Sun J.-Q."/>
        </authorList>
    </citation>
    <scope>NUCLEOTIDE SEQUENCE [LARGE SCALE GENOMIC DNA]</scope>
    <source>
        <strain evidence="3 4">LN3S51</strain>
    </source>
</reference>
<protein>
    <recommendedName>
        <fullName evidence="2">SPOR domain-containing protein</fullName>
    </recommendedName>
</protein>
<keyword evidence="4" id="KW-1185">Reference proteome</keyword>
<evidence type="ECO:0000313" key="4">
    <source>
        <dbReference type="Proteomes" id="UP000318483"/>
    </source>
</evidence>
<organism evidence="3 4">
    <name type="scientific">Qingshengfaniella alkalisoli</name>
    <dbReference type="NCBI Taxonomy" id="2599296"/>
    <lineage>
        <taxon>Bacteria</taxon>
        <taxon>Pseudomonadati</taxon>
        <taxon>Pseudomonadota</taxon>
        <taxon>Alphaproteobacteria</taxon>
        <taxon>Rhodobacterales</taxon>
        <taxon>Paracoccaceae</taxon>
        <taxon>Qingshengfaniella</taxon>
    </lineage>
</organism>
<dbReference type="InterPro" id="IPR007730">
    <property type="entry name" value="SPOR-like_dom"/>
</dbReference>
<sequence>MTLKVFLNAAILATGMAQASFASCDPVEIQIGEQSVLAQRTDDACVTSDMTAAIARTPSGTVRAPVFSEPGVYIQVAAFGLPRNADKTIAKLAVKGFGVWRQEFRTRQATVGYYLHWSVCERGRRTRSSS</sequence>
<evidence type="ECO:0000313" key="3">
    <source>
        <dbReference type="EMBL" id="QDY68540.1"/>
    </source>
</evidence>
<keyword evidence="1" id="KW-0732">Signal</keyword>
<evidence type="ECO:0000259" key="2">
    <source>
        <dbReference type="Pfam" id="PF05036"/>
    </source>
</evidence>
<feature type="domain" description="SPOR" evidence="2">
    <location>
        <begin position="70"/>
        <end position="105"/>
    </location>
</feature>
<feature type="signal peptide" evidence="1">
    <location>
        <begin position="1"/>
        <end position="19"/>
    </location>
</feature>
<gene>
    <name evidence="3" type="ORF">FPZ52_02160</name>
</gene>
<proteinExistence type="predicted"/>
<feature type="chain" id="PRO_5022755354" description="SPOR domain-containing protein" evidence="1">
    <location>
        <begin position="20"/>
        <end position="130"/>
    </location>
</feature>
<dbReference type="AlphaFoldDB" id="A0A5B8J2Q5"/>
<dbReference type="RefSeq" id="WP_146363261.1">
    <property type="nucleotide sequence ID" value="NZ_CP042261.1"/>
</dbReference>
<dbReference type="OrthoDB" id="7843142at2"/>
<name>A0A5B8J2Q5_9RHOB</name>
<dbReference type="Pfam" id="PF05036">
    <property type="entry name" value="SPOR"/>
    <property type="match status" value="1"/>
</dbReference>
<dbReference type="KEGG" id="lit:FPZ52_02160"/>
<dbReference type="GO" id="GO:0042834">
    <property type="term" value="F:peptidoglycan binding"/>
    <property type="evidence" value="ECO:0007669"/>
    <property type="project" value="InterPro"/>
</dbReference>
<dbReference type="Proteomes" id="UP000318483">
    <property type="component" value="Chromosome"/>
</dbReference>
<dbReference type="EMBL" id="CP042261">
    <property type="protein sequence ID" value="QDY68540.1"/>
    <property type="molecule type" value="Genomic_DNA"/>
</dbReference>
<dbReference type="PROSITE" id="PS51257">
    <property type="entry name" value="PROKAR_LIPOPROTEIN"/>
    <property type="match status" value="1"/>
</dbReference>
<evidence type="ECO:0000256" key="1">
    <source>
        <dbReference type="SAM" id="SignalP"/>
    </source>
</evidence>
<accession>A0A5B8J2Q5</accession>